<gene>
    <name evidence="3" type="ORF">HNY73_006491</name>
</gene>
<evidence type="ECO:0000313" key="4">
    <source>
        <dbReference type="Proteomes" id="UP000807504"/>
    </source>
</evidence>
<protein>
    <recommendedName>
        <fullName evidence="5">TPM domain-containing protein</fullName>
    </recommendedName>
</protein>
<comment type="caution">
    <text evidence="3">The sequence shown here is derived from an EMBL/GenBank/DDBJ whole genome shotgun (WGS) entry which is preliminary data.</text>
</comment>
<evidence type="ECO:0000256" key="1">
    <source>
        <dbReference type="SAM" id="Phobius"/>
    </source>
</evidence>
<reference evidence="3" key="1">
    <citation type="journal article" date="2020" name="bioRxiv">
        <title>Chromosome-level reference genome of the European wasp spider Argiope bruennichi: a resource for studies on range expansion and evolutionary adaptation.</title>
        <authorList>
            <person name="Sheffer M.M."/>
            <person name="Hoppe A."/>
            <person name="Krehenwinkel H."/>
            <person name="Uhl G."/>
            <person name="Kuss A.W."/>
            <person name="Jensen L."/>
            <person name="Jensen C."/>
            <person name="Gillespie R.G."/>
            <person name="Hoff K.J."/>
            <person name="Prost S."/>
        </authorList>
    </citation>
    <scope>NUCLEOTIDE SEQUENCE</scope>
</reference>
<dbReference type="GO" id="GO:0005892">
    <property type="term" value="C:acetylcholine-gated channel complex"/>
    <property type="evidence" value="ECO:0007669"/>
    <property type="project" value="InterPro"/>
</dbReference>
<feature type="signal peptide" evidence="2">
    <location>
        <begin position="1"/>
        <end position="15"/>
    </location>
</feature>
<dbReference type="OrthoDB" id="8062037at2759"/>
<feature type="transmembrane region" description="Helical" evidence="1">
    <location>
        <begin position="189"/>
        <end position="212"/>
    </location>
</feature>
<evidence type="ECO:0000313" key="3">
    <source>
        <dbReference type="EMBL" id="KAF8788447.1"/>
    </source>
</evidence>
<dbReference type="PANTHER" id="PTHR33748">
    <property type="entry name" value="PROTEIN CBG04600"/>
    <property type="match status" value="1"/>
</dbReference>
<keyword evidence="1" id="KW-0812">Transmembrane</keyword>
<evidence type="ECO:0008006" key="5">
    <source>
        <dbReference type="Google" id="ProtNLM"/>
    </source>
</evidence>
<dbReference type="OMA" id="SGWFYQG"/>
<proteinExistence type="predicted"/>
<keyword evidence="4" id="KW-1185">Reference proteome</keyword>
<dbReference type="PANTHER" id="PTHR33748:SF5">
    <property type="entry name" value="GROUND-LIKE DOMAIN-CONTAINING PROTEIN"/>
    <property type="match status" value="1"/>
</dbReference>
<dbReference type="Gene3D" id="3.10.310.50">
    <property type="match status" value="1"/>
</dbReference>
<dbReference type="AlphaFoldDB" id="A0A8T0FB22"/>
<keyword evidence="1" id="KW-0472">Membrane</keyword>
<organism evidence="3 4">
    <name type="scientific">Argiope bruennichi</name>
    <name type="common">Wasp spider</name>
    <name type="synonym">Aranea bruennichi</name>
    <dbReference type="NCBI Taxonomy" id="94029"/>
    <lineage>
        <taxon>Eukaryota</taxon>
        <taxon>Metazoa</taxon>
        <taxon>Ecdysozoa</taxon>
        <taxon>Arthropoda</taxon>
        <taxon>Chelicerata</taxon>
        <taxon>Arachnida</taxon>
        <taxon>Araneae</taxon>
        <taxon>Araneomorphae</taxon>
        <taxon>Entelegynae</taxon>
        <taxon>Araneoidea</taxon>
        <taxon>Araneidae</taxon>
        <taxon>Argiope</taxon>
    </lineage>
</organism>
<dbReference type="Pfam" id="PF17175">
    <property type="entry name" value="MOLO1"/>
    <property type="match status" value="1"/>
</dbReference>
<feature type="chain" id="PRO_5035820264" description="TPM domain-containing protein" evidence="2">
    <location>
        <begin position="16"/>
        <end position="308"/>
    </location>
</feature>
<dbReference type="EMBL" id="JABXBU010000012">
    <property type="protein sequence ID" value="KAF8788447.1"/>
    <property type="molecule type" value="Genomic_DNA"/>
</dbReference>
<name>A0A8T0FB22_ARGBR</name>
<accession>A0A8T0FB22</accession>
<keyword evidence="1" id="KW-1133">Transmembrane helix</keyword>
<evidence type="ECO:0000256" key="2">
    <source>
        <dbReference type="SAM" id="SignalP"/>
    </source>
</evidence>
<sequence>MTILLLLLNLQLVLGGAKEFPNPQTEWRMCGMPRPAFVCDPHFILSRGDVEKLDQIASEFRKSTSCLCSRCEIGVTLGIFLSHNISKEAATRHPTGKALAEMLRRQWALSPCGSDIVVVLLTHQNMSDFSLGPAVAKIFSESTATRIVSECRAHFESGWYYQGLESIANSFNDVLVQLQRQAKPVFKNLVLGIGLGFGVLLVLALTALLFVYRQNKRRRKSYCSDIYEGMSNRNNRRKSSFNQAEHLEKLTISEEDEPQFIYKPRSSSVHFARMNRQLSDVPEEISEDIEVLKYSKASYKENIPVTEL</sequence>
<dbReference type="InterPro" id="IPR033438">
    <property type="entry name" value="MOLO1"/>
</dbReference>
<reference evidence="3" key="2">
    <citation type="submission" date="2020-06" db="EMBL/GenBank/DDBJ databases">
        <authorList>
            <person name="Sheffer M."/>
        </authorList>
    </citation>
    <scope>NUCLEOTIDE SEQUENCE</scope>
</reference>
<dbReference type="Proteomes" id="UP000807504">
    <property type="component" value="Unassembled WGS sequence"/>
</dbReference>
<keyword evidence="2" id="KW-0732">Signal</keyword>